<feature type="transmembrane region" description="Helical" evidence="1">
    <location>
        <begin position="44"/>
        <end position="64"/>
    </location>
</feature>
<gene>
    <name evidence="2" type="ORF">CD178_03036</name>
</gene>
<keyword evidence="3" id="KW-1185">Reference proteome</keyword>
<keyword evidence="2" id="KW-0614">Plasmid</keyword>
<dbReference type="KEGG" id="ksc:CD178_03036"/>
<proteinExistence type="predicted"/>
<dbReference type="RefSeq" id="WP_118963728.1">
    <property type="nucleotide sequence ID" value="NZ_CP023037.1"/>
</dbReference>
<evidence type="ECO:0000313" key="3">
    <source>
        <dbReference type="Proteomes" id="UP000264120"/>
    </source>
</evidence>
<keyword evidence="1" id="KW-0472">Membrane</keyword>
<dbReference type="Proteomes" id="UP000264120">
    <property type="component" value="Plasmid unnamed1"/>
</dbReference>
<protein>
    <recommendedName>
        <fullName evidence="4">DUF2905 domain-containing protein</fullName>
    </recommendedName>
</protein>
<evidence type="ECO:0000313" key="2">
    <source>
        <dbReference type="EMBL" id="AXY23780.1"/>
    </source>
</evidence>
<dbReference type="AlphaFoldDB" id="A0A347WFY7"/>
<evidence type="ECO:0008006" key="4">
    <source>
        <dbReference type="Google" id="ProtNLM"/>
    </source>
</evidence>
<dbReference type="Pfam" id="PF11146">
    <property type="entry name" value="DUF2905"/>
    <property type="match status" value="1"/>
</dbReference>
<dbReference type="PANTHER" id="PTHR36443">
    <property type="entry name" value="BSR5223 PROTEIN"/>
    <property type="match status" value="1"/>
</dbReference>
<evidence type="ECO:0000256" key="1">
    <source>
        <dbReference type="SAM" id="Phobius"/>
    </source>
</evidence>
<dbReference type="OrthoDB" id="9811610at2"/>
<organism evidence="2 3">
    <name type="scientific">Komagataeibacter saccharivorans</name>
    <dbReference type="NCBI Taxonomy" id="265959"/>
    <lineage>
        <taxon>Bacteria</taxon>
        <taxon>Pseudomonadati</taxon>
        <taxon>Pseudomonadota</taxon>
        <taxon>Alphaproteobacteria</taxon>
        <taxon>Acetobacterales</taxon>
        <taxon>Acetobacteraceae</taxon>
        <taxon>Komagataeibacter</taxon>
    </lineage>
</organism>
<name>A0A347WFY7_9PROT</name>
<dbReference type="PANTHER" id="PTHR36443:SF1">
    <property type="entry name" value="BSR5223 PROTEIN"/>
    <property type="match status" value="1"/>
</dbReference>
<accession>A0A347WFY7</accession>
<keyword evidence="1" id="KW-0812">Transmembrane</keyword>
<geneLocation type="plasmid" evidence="2 3">
    <name>unnamed1</name>
</geneLocation>
<reference evidence="2 3" key="1">
    <citation type="submission" date="2017-08" db="EMBL/GenBank/DDBJ databases">
        <title>Complete genome sequence of Gluconacetobacter saccharivorans CV1 isolated from Fermented Vinegar.</title>
        <authorList>
            <person name="Kim S.-Y."/>
        </authorList>
    </citation>
    <scope>NUCLEOTIDE SEQUENCE [LARGE SCALE GENOMIC DNA]</scope>
    <source>
        <strain evidence="2 3">CV1</strain>
        <plasmid evidence="2 3">unnamed1</plasmid>
    </source>
</reference>
<keyword evidence="1" id="KW-1133">Transmembrane helix</keyword>
<sequence>MSRILIAAGLVLVVAGICWPFLSRLPLGRLPGDILIQRPGFTFYAPITTGLLIGAVISALMWLLRWWGNGGAT</sequence>
<dbReference type="EMBL" id="CP023037">
    <property type="protein sequence ID" value="AXY23780.1"/>
    <property type="molecule type" value="Genomic_DNA"/>
</dbReference>
<dbReference type="InterPro" id="IPR021320">
    <property type="entry name" value="DUF2905"/>
</dbReference>